<dbReference type="Gene3D" id="3.90.1150.160">
    <property type="match status" value="1"/>
</dbReference>
<dbReference type="SUPFAM" id="SSF53383">
    <property type="entry name" value="PLP-dependent transferases"/>
    <property type="match status" value="1"/>
</dbReference>
<organism evidence="10 11">
    <name type="scientific">Mortierella alpina</name>
    <name type="common">Oleaginous fungus</name>
    <name type="synonym">Mortierella renispora</name>
    <dbReference type="NCBI Taxonomy" id="64518"/>
    <lineage>
        <taxon>Eukaryota</taxon>
        <taxon>Fungi</taxon>
        <taxon>Fungi incertae sedis</taxon>
        <taxon>Mucoromycota</taxon>
        <taxon>Mortierellomycotina</taxon>
        <taxon>Mortierellomycetes</taxon>
        <taxon>Mortierellales</taxon>
        <taxon>Mortierellaceae</taxon>
        <taxon>Mortierella</taxon>
    </lineage>
</organism>
<keyword evidence="5 8" id="KW-0456">Lyase</keyword>
<feature type="modified residue" description="N6-(pyridoxal phosphate)lysine" evidence="7">
    <location>
        <position position="336"/>
    </location>
</feature>
<keyword evidence="4 7" id="KW-0663">Pyridoxal phosphate</keyword>
<comment type="caution">
    <text evidence="10">The sequence shown here is derived from an EMBL/GenBank/DDBJ whole genome shotgun (WGS) entry which is preliminary data.</text>
</comment>
<gene>
    <name evidence="10" type="ORF">KVV02_001266</name>
</gene>
<proteinExistence type="inferred from homology"/>
<dbReference type="Gene3D" id="4.10.280.50">
    <property type="match status" value="1"/>
</dbReference>
<evidence type="ECO:0000256" key="4">
    <source>
        <dbReference type="ARBA" id="ARBA00022898"/>
    </source>
</evidence>
<keyword evidence="9" id="KW-0210">Decarboxylase</keyword>
<dbReference type="InterPro" id="IPR015421">
    <property type="entry name" value="PyrdxlP-dep_Trfase_major"/>
</dbReference>
<dbReference type="GO" id="GO:0030170">
    <property type="term" value="F:pyridoxal phosphate binding"/>
    <property type="evidence" value="ECO:0007669"/>
    <property type="project" value="InterPro"/>
</dbReference>
<evidence type="ECO:0000256" key="6">
    <source>
        <dbReference type="ARBA" id="ARBA00048868"/>
    </source>
</evidence>
<comment type="cofactor">
    <cofactor evidence="1 7 8">
        <name>pyridoxal 5'-phosphate</name>
        <dbReference type="ChEBI" id="CHEBI:597326"/>
    </cofactor>
</comment>
<dbReference type="Gene3D" id="3.40.640.10">
    <property type="entry name" value="Type I PLP-dependent aspartate aminotransferase-like (Major domain)"/>
    <property type="match status" value="1"/>
</dbReference>
<evidence type="ECO:0000256" key="1">
    <source>
        <dbReference type="ARBA" id="ARBA00001933"/>
    </source>
</evidence>
<reference evidence="10" key="1">
    <citation type="submission" date="2021-07" db="EMBL/GenBank/DDBJ databases">
        <title>Draft genome of Mortierella alpina, strain LL118, isolated from an aspen leaf litter sample.</title>
        <authorList>
            <person name="Yang S."/>
            <person name="Vinatzer B.A."/>
        </authorList>
    </citation>
    <scope>NUCLEOTIDE SEQUENCE</scope>
    <source>
        <strain evidence="10">LL118</strain>
    </source>
</reference>
<dbReference type="EMBL" id="JAIFTL010000195">
    <property type="protein sequence ID" value="KAG9321580.1"/>
    <property type="molecule type" value="Genomic_DNA"/>
</dbReference>
<evidence type="ECO:0000256" key="2">
    <source>
        <dbReference type="ARBA" id="ARBA00009533"/>
    </source>
</evidence>
<dbReference type="GO" id="GO:0005829">
    <property type="term" value="C:cytosol"/>
    <property type="evidence" value="ECO:0007669"/>
    <property type="project" value="TreeGrafter"/>
</dbReference>
<dbReference type="GO" id="GO:0004351">
    <property type="term" value="F:glutamate decarboxylase activity"/>
    <property type="evidence" value="ECO:0007669"/>
    <property type="project" value="UniProtKB-EC"/>
</dbReference>
<dbReference type="GO" id="GO:0006538">
    <property type="term" value="P:L-glutamate catabolic process"/>
    <property type="evidence" value="ECO:0007669"/>
    <property type="project" value="TreeGrafter"/>
</dbReference>
<evidence type="ECO:0000313" key="11">
    <source>
        <dbReference type="Proteomes" id="UP000717515"/>
    </source>
</evidence>
<accession>A0A9P8D0L3</accession>
<dbReference type="InterPro" id="IPR015424">
    <property type="entry name" value="PyrdxlP-dep_Trfase"/>
</dbReference>
<dbReference type="FunFam" id="4.10.280.50:FF:000001">
    <property type="entry name" value="Glutamate decarboxylase"/>
    <property type="match status" value="1"/>
</dbReference>
<dbReference type="Pfam" id="PF00282">
    <property type="entry name" value="Pyridoxal_deC"/>
    <property type="match status" value="1"/>
</dbReference>
<dbReference type="InterPro" id="IPR002129">
    <property type="entry name" value="PyrdxlP-dep_de-COase"/>
</dbReference>
<dbReference type="InterPro" id="IPR010107">
    <property type="entry name" value="Glutamate_decarboxylase"/>
</dbReference>
<evidence type="ECO:0000256" key="8">
    <source>
        <dbReference type="RuleBase" id="RU000382"/>
    </source>
</evidence>
<evidence type="ECO:0000313" key="10">
    <source>
        <dbReference type="EMBL" id="KAG9321580.1"/>
    </source>
</evidence>
<evidence type="ECO:0000256" key="5">
    <source>
        <dbReference type="ARBA" id="ARBA00023239"/>
    </source>
</evidence>
<dbReference type="Proteomes" id="UP000717515">
    <property type="component" value="Unassembled WGS sequence"/>
</dbReference>
<comment type="catalytic activity">
    <reaction evidence="6 9">
        <text>L-glutamate + H(+) = 4-aminobutanoate + CO2</text>
        <dbReference type="Rhea" id="RHEA:17785"/>
        <dbReference type="ChEBI" id="CHEBI:15378"/>
        <dbReference type="ChEBI" id="CHEBI:16526"/>
        <dbReference type="ChEBI" id="CHEBI:29985"/>
        <dbReference type="ChEBI" id="CHEBI:59888"/>
        <dbReference type="EC" id="4.1.1.15"/>
    </reaction>
</comment>
<dbReference type="FunFam" id="3.40.640.10:FF:000017">
    <property type="entry name" value="Glutamate decarboxylase"/>
    <property type="match status" value="1"/>
</dbReference>
<evidence type="ECO:0000256" key="7">
    <source>
        <dbReference type="PIRSR" id="PIRSR602129-50"/>
    </source>
</evidence>
<evidence type="ECO:0000256" key="3">
    <source>
        <dbReference type="ARBA" id="ARBA00012421"/>
    </source>
</evidence>
<sequence length="575" mass="64368">MAISHPSPCTLPVAAVFSFLAPFFPPSPPPLPPPPFTSSSFQSTTTMLHKHVDSEELLRHAKESPVGHHVGKSRNLHSLAYGSRYATQDIPKFRLPDQSTEAQAAYQLIHDELELDGRPNMNLASFVHTWMEPEADKLIMENISKNLSDQDEYPATMRIHGRCISIIGDLWKSKGAVGTATIGSSEAVQLGGLAMKKRWQAKRRAEGKDSSQPNIIMGNNAQVALEKFARYFDVECRLIPVTAESHHCLDIKRAAEACDENTIGVYVILGSTYTGHFEDVEGMSKELDRIQEEKGWDIPIHVDAASGGFVAPFAFPKLRWGFELPRVKSINASGHKYGLTYAGIGWILWRSEDYLPKELVFTLTYLGSEEQTYTLNFSRPACFMIGQYYNFVRLGRQGYTSIIQNDLENARLLSLALEQTGYFDLVSDMHRSKGVFGFEKKTGFDNLKESMGVMEYNTALPVVTFKLTDEFKRENPHVKQAAISTLLRTRGWIIPNYALPPAEEKIEILRIVVRESLSQDLVDNVVLDIVWAAETLMACESGFEVDIFTKKKDPVADAHKLDQPSGTKKTSGRQC</sequence>
<name>A0A9P8D0L3_MORAP</name>
<dbReference type="AlphaFoldDB" id="A0A9P8D0L3"/>
<evidence type="ECO:0000256" key="9">
    <source>
        <dbReference type="RuleBase" id="RU361171"/>
    </source>
</evidence>
<dbReference type="PANTHER" id="PTHR43321">
    <property type="entry name" value="GLUTAMATE DECARBOXYLASE"/>
    <property type="match status" value="1"/>
</dbReference>
<protein>
    <recommendedName>
        <fullName evidence="3 9">Glutamate decarboxylase</fullName>
        <ecNumber evidence="3 9">4.1.1.15</ecNumber>
    </recommendedName>
</protein>
<dbReference type="NCBIfam" id="TIGR01788">
    <property type="entry name" value="Glu-decarb-GAD"/>
    <property type="match status" value="1"/>
</dbReference>
<comment type="similarity">
    <text evidence="2 8">Belongs to the group II decarboxylase family.</text>
</comment>
<dbReference type="EC" id="4.1.1.15" evidence="3 9"/>
<dbReference type="PANTHER" id="PTHR43321:SF3">
    <property type="entry name" value="GLUTAMATE DECARBOXYLASE"/>
    <property type="match status" value="1"/>
</dbReference>